<dbReference type="AlphaFoldDB" id="A0AAN0T5W4"/>
<sequence>MLENAVISTFSSVFNFSEKSSKRWVLISFYTFFTQAASPF</sequence>
<gene>
    <name evidence="1" type="ORF">SB48_HM08orf02479</name>
</gene>
<organism evidence="1 2">
    <name type="scientific">Heyndrickxia coagulans</name>
    <name type="common">Weizmannia coagulans</name>
    <dbReference type="NCBI Taxonomy" id="1398"/>
    <lineage>
        <taxon>Bacteria</taxon>
        <taxon>Bacillati</taxon>
        <taxon>Bacillota</taxon>
        <taxon>Bacilli</taxon>
        <taxon>Bacillales</taxon>
        <taxon>Bacillaceae</taxon>
        <taxon>Heyndrickxia</taxon>
    </lineage>
</organism>
<evidence type="ECO:0000313" key="2">
    <source>
        <dbReference type="Proteomes" id="UP000032024"/>
    </source>
</evidence>
<keyword evidence="2" id="KW-1185">Reference proteome</keyword>
<dbReference type="Proteomes" id="UP000032024">
    <property type="component" value="Chromosome"/>
</dbReference>
<accession>A0AAN0T5W4</accession>
<proteinExistence type="predicted"/>
<protein>
    <submittedName>
        <fullName evidence="1">Uncharacterized protein</fullName>
    </submittedName>
</protein>
<dbReference type="EMBL" id="CP010525">
    <property type="protein sequence ID" value="AJO22369.1"/>
    <property type="molecule type" value="Genomic_DNA"/>
</dbReference>
<evidence type="ECO:0000313" key="1">
    <source>
        <dbReference type="EMBL" id="AJO22369.1"/>
    </source>
</evidence>
<reference evidence="2" key="1">
    <citation type="submission" date="2015-01" db="EMBL/GenBank/DDBJ databases">
        <title>Comparative genome analysis of Bacillus coagulans HM-08, Clostridium butyricum HM-68, Bacillus subtilis HM-66 and Bacillus paralicheniformis BL-09.</title>
        <authorList>
            <person name="Zhang H."/>
        </authorList>
    </citation>
    <scope>NUCLEOTIDE SEQUENCE [LARGE SCALE GENOMIC DNA]</scope>
    <source>
        <strain evidence="2">HM-08</strain>
    </source>
</reference>
<name>A0AAN0T5W4_HEYCO</name>